<feature type="non-terminal residue" evidence="12">
    <location>
        <position position="1"/>
    </location>
</feature>
<evidence type="ECO:0000259" key="11">
    <source>
        <dbReference type="Pfam" id="PF02096"/>
    </source>
</evidence>
<dbReference type="EMBL" id="DRBC01000448">
    <property type="protein sequence ID" value="HDN85555.1"/>
    <property type="molecule type" value="Genomic_DNA"/>
</dbReference>
<dbReference type="InterPro" id="IPR047196">
    <property type="entry name" value="YidC_ALB_C"/>
</dbReference>
<proteinExistence type="inferred from homology"/>
<keyword evidence="5" id="KW-0653">Protein transport</keyword>
<dbReference type="GO" id="GO:0032977">
    <property type="term" value="F:membrane insertase activity"/>
    <property type="evidence" value="ECO:0007669"/>
    <property type="project" value="InterPro"/>
</dbReference>
<comment type="subcellular location">
    <subcellularLocation>
        <location evidence="1">Cell membrane</location>
        <topology evidence="1">Multi-pass membrane protein</topology>
    </subcellularLocation>
    <subcellularLocation>
        <location evidence="9">Membrane</location>
        <topology evidence="9">Multi-pass membrane protein</topology>
    </subcellularLocation>
</comment>
<evidence type="ECO:0000256" key="5">
    <source>
        <dbReference type="ARBA" id="ARBA00022927"/>
    </source>
</evidence>
<gene>
    <name evidence="12" type="ORF">ENG47_07375</name>
</gene>
<keyword evidence="4 9" id="KW-0812">Transmembrane</keyword>
<dbReference type="Proteomes" id="UP000885660">
    <property type="component" value="Unassembled WGS sequence"/>
</dbReference>
<evidence type="ECO:0000256" key="7">
    <source>
        <dbReference type="ARBA" id="ARBA00023136"/>
    </source>
</evidence>
<dbReference type="Pfam" id="PF02096">
    <property type="entry name" value="60KD_IMP"/>
    <property type="match status" value="1"/>
</dbReference>
<keyword evidence="2" id="KW-0813">Transport</keyword>
<dbReference type="NCBIfam" id="TIGR03592">
    <property type="entry name" value="yidC_oxa1_cterm"/>
    <property type="match status" value="1"/>
</dbReference>
<dbReference type="InterPro" id="IPR028055">
    <property type="entry name" value="YidC/Oxa/ALB_C"/>
</dbReference>
<sequence>VIQPELKEIQKKFKNDPKRLQAEMMKIYSKHKVNPMSGCLPMIIQLPIIFILYRALLNFNFAENPSFLWIKNLGKPDIPLLLALGGCMFLQQRISQKFQTGKEQEGLAKMMQFFPLFLILILWSLPSGVMLYWFTSTLISILQQFFIAKRNISLQEKSAA</sequence>
<dbReference type="PANTHER" id="PTHR12428">
    <property type="entry name" value="OXA1"/>
    <property type="match status" value="1"/>
</dbReference>
<evidence type="ECO:0000256" key="8">
    <source>
        <dbReference type="ARBA" id="ARBA00023186"/>
    </source>
</evidence>
<keyword evidence="3" id="KW-1003">Cell membrane</keyword>
<protein>
    <submittedName>
        <fullName evidence="12">YidC/Oxa1 family membrane protein insertase</fullName>
    </submittedName>
</protein>
<dbReference type="PRINTS" id="PR00701">
    <property type="entry name" value="60KDINNERMP"/>
</dbReference>
<reference evidence="12" key="1">
    <citation type="journal article" date="2020" name="mSystems">
        <title>Genome- and Community-Level Interaction Insights into Carbon Utilization and Element Cycling Functions of Hydrothermarchaeota in Hydrothermal Sediment.</title>
        <authorList>
            <person name="Zhou Z."/>
            <person name="Liu Y."/>
            <person name="Xu W."/>
            <person name="Pan J."/>
            <person name="Luo Z.H."/>
            <person name="Li M."/>
        </authorList>
    </citation>
    <scope>NUCLEOTIDE SEQUENCE [LARGE SCALE GENOMIC DNA]</scope>
    <source>
        <strain evidence="12">HyVt-219</strain>
    </source>
</reference>
<evidence type="ECO:0000256" key="2">
    <source>
        <dbReference type="ARBA" id="ARBA00022448"/>
    </source>
</evidence>
<accession>A0A7V0N107</accession>
<keyword evidence="7 10" id="KW-0472">Membrane</keyword>
<organism evidence="12">
    <name type="scientific">Aerophobetes bacterium</name>
    <dbReference type="NCBI Taxonomy" id="2030807"/>
    <lineage>
        <taxon>Bacteria</taxon>
        <taxon>Candidatus Aerophobota</taxon>
    </lineage>
</organism>
<dbReference type="PANTHER" id="PTHR12428:SF65">
    <property type="entry name" value="CYTOCHROME C OXIDASE ASSEMBLY PROTEIN COX18, MITOCHONDRIAL"/>
    <property type="match status" value="1"/>
</dbReference>
<dbReference type="GO" id="GO:0005886">
    <property type="term" value="C:plasma membrane"/>
    <property type="evidence" value="ECO:0007669"/>
    <property type="project" value="UniProtKB-SubCell"/>
</dbReference>
<name>A0A7V0N107_UNCAE</name>
<evidence type="ECO:0000256" key="4">
    <source>
        <dbReference type="ARBA" id="ARBA00022692"/>
    </source>
</evidence>
<dbReference type="GO" id="GO:0015031">
    <property type="term" value="P:protein transport"/>
    <property type="evidence" value="ECO:0007669"/>
    <property type="project" value="UniProtKB-KW"/>
</dbReference>
<evidence type="ECO:0000256" key="3">
    <source>
        <dbReference type="ARBA" id="ARBA00022475"/>
    </source>
</evidence>
<evidence type="ECO:0000256" key="1">
    <source>
        <dbReference type="ARBA" id="ARBA00004651"/>
    </source>
</evidence>
<feature type="domain" description="Membrane insertase YidC/Oxa/ALB C-terminal" evidence="11">
    <location>
        <begin position="2"/>
        <end position="148"/>
    </location>
</feature>
<comment type="caution">
    <text evidence="12">The sequence shown here is derived from an EMBL/GenBank/DDBJ whole genome shotgun (WGS) entry which is preliminary data.</text>
</comment>
<dbReference type="AlphaFoldDB" id="A0A7V0N107"/>
<dbReference type="GO" id="GO:0051205">
    <property type="term" value="P:protein insertion into membrane"/>
    <property type="evidence" value="ECO:0007669"/>
    <property type="project" value="TreeGrafter"/>
</dbReference>
<evidence type="ECO:0000256" key="9">
    <source>
        <dbReference type="RuleBase" id="RU003945"/>
    </source>
</evidence>
<feature type="transmembrane region" description="Helical" evidence="10">
    <location>
        <begin position="131"/>
        <end position="148"/>
    </location>
</feature>
<comment type="similarity">
    <text evidence="9">Belongs to the OXA1/ALB3/YidC family.</text>
</comment>
<dbReference type="CDD" id="cd20070">
    <property type="entry name" value="5TM_YidC_Alb3"/>
    <property type="match status" value="1"/>
</dbReference>
<evidence type="ECO:0000256" key="10">
    <source>
        <dbReference type="SAM" id="Phobius"/>
    </source>
</evidence>
<keyword evidence="8" id="KW-0143">Chaperone</keyword>
<evidence type="ECO:0000256" key="6">
    <source>
        <dbReference type="ARBA" id="ARBA00022989"/>
    </source>
</evidence>
<evidence type="ECO:0000313" key="12">
    <source>
        <dbReference type="EMBL" id="HDN85555.1"/>
    </source>
</evidence>
<keyword evidence="6 10" id="KW-1133">Transmembrane helix</keyword>
<dbReference type="InterPro" id="IPR001708">
    <property type="entry name" value="YidC/ALB3/OXA1/COX18"/>
</dbReference>
<feature type="transmembrane region" description="Helical" evidence="10">
    <location>
        <begin position="33"/>
        <end position="56"/>
    </location>
</feature>